<dbReference type="RefSeq" id="WP_094798735.1">
    <property type="nucleotide sequence ID" value="NZ_NEVN01000001.1"/>
</dbReference>
<protein>
    <submittedName>
        <fullName evidence="4">Phospholipid-binding protein</fullName>
    </submittedName>
</protein>
<name>A0A261U228_9BORD</name>
<evidence type="ECO:0000313" key="5">
    <source>
        <dbReference type="Proteomes" id="UP000216913"/>
    </source>
</evidence>
<evidence type="ECO:0000313" key="4">
    <source>
        <dbReference type="EMBL" id="OZI55685.1"/>
    </source>
</evidence>
<dbReference type="AlphaFoldDB" id="A0A261U228"/>
<dbReference type="Gene3D" id="3.30.1340.30">
    <property type="match status" value="2"/>
</dbReference>
<reference evidence="4 5" key="1">
    <citation type="submission" date="2017-05" db="EMBL/GenBank/DDBJ databases">
        <title>Complete and WGS of Bordetella genogroups.</title>
        <authorList>
            <person name="Spilker T."/>
            <person name="LiPuma J."/>
        </authorList>
    </citation>
    <scope>NUCLEOTIDE SEQUENCE [LARGE SCALE GENOMIC DNA]</scope>
    <source>
        <strain evidence="4 5">AU10456</strain>
    </source>
</reference>
<keyword evidence="2" id="KW-0732">Signal</keyword>
<evidence type="ECO:0000256" key="2">
    <source>
        <dbReference type="SAM" id="SignalP"/>
    </source>
</evidence>
<dbReference type="InterPro" id="IPR051686">
    <property type="entry name" value="Lipoprotein_DolP"/>
</dbReference>
<dbReference type="Pfam" id="PF04972">
    <property type="entry name" value="BON"/>
    <property type="match status" value="2"/>
</dbReference>
<evidence type="ECO:0000259" key="3">
    <source>
        <dbReference type="PROSITE" id="PS50914"/>
    </source>
</evidence>
<feature type="chain" id="PRO_5013034664" evidence="2">
    <location>
        <begin position="30"/>
        <end position="246"/>
    </location>
</feature>
<dbReference type="PROSITE" id="PS50914">
    <property type="entry name" value="BON"/>
    <property type="match status" value="2"/>
</dbReference>
<dbReference type="Proteomes" id="UP000216913">
    <property type="component" value="Unassembled WGS sequence"/>
</dbReference>
<dbReference type="PANTHER" id="PTHR34606">
    <property type="entry name" value="BON DOMAIN-CONTAINING PROTEIN"/>
    <property type="match status" value="1"/>
</dbReference>
<organism evidence="4 5">
    <name type="scientific">Bordetella genomosp. 5</name>
    <dbReference type="NCBI Taxonomy" id="1395608"/>
    <lineage>
        <taxon>Bacteria</taxon>
        <taxon>Pseudomonadati</taxon>
        <taxon>Pseudomonadota</taxon>
        <taxon>Betaproteobacteria</taxon>
        <taxon>Burkholderiales</taxon>
        <taxon>Alcaligenaceae</taxon>
        <taxon>Bordetella</taxon>
    </lineage>
</organism>
<proteinExistence type="predicted"/>
<evidence type="ECO:0000256" key="1">
    <source>
        <dbReference type="SAM" id="MobiDB-lite"/>
    </source>
</evidence>
<dbReference type="SMART" id="SM00749">
    <property type="entry name" value="BON"/>
    <property type="match status" value="2"/>
</dbReference>
<feature type="region of interest" description="Disordered" evidence="1">
    <location>
        <begin position="205"/>
        <end position="246"/>
    </location>
</feature>
<feature type="signal peptide" evidence="2">
    <location>
        <begin position="1"/>
        <end position="29"/>
    </location>
</feature>
<keyword evidence="5" id="KW-1185">Reference proteome</keyword>
<dbReference type="PANTHER" id="PTHR34606:SF15">
    <property type="entry name" value="BON DOMAIN-CONTAINING PROTEIN"/>
    <property type="match status" value="1"/>
</dbReference>
<dbReference type="EMBL" id="NEVP01000001">
    <property type="protein sequence ID" value="OZI55685.1"/>
    <property type="molecule type" value="Genomic_DNA"/>
</dbReference>
<dbReference type="InterPro" id="IPR014004">
    <property type="entry name" value="Transpt-assoc_nodulatn_dom_bac"/>
</dbReference>
<dbReference type="InterPro" id="IPR007055">
    <property type="entry name" value="BON_dom"/>
</dbReference>
<dbReference type="OrthoDB" id="5294487at2"/>
<feature type="domain" description="BON" evidence="3">
    <location>
        <begin position="131"/>
        <end position="198"/>
    </location>
</feature>
<sequence length="246" mass="24910">MMPSSRTAVRPLLAAAVLAAAVAGLSACAPLVVGGAAATTAVVATDRRSSGTQLDDQNATFRAETQISQKLGEGARVNAMVYNGQMLLTGDVPTDAARAEAGTIAQGVQKVRSVSNQLTVGPAASFTTRSNDTWITSKVKTALINTKFVPSGTIAVTTDKGVVYLMGKVTQAESEYAANAAADVGGVTKVVKLFEIISRDEAIRLSGSGSSKDGKAPIESTTGGTPAPTENAAPAGDSGVQAMPIK</sequence>
<comment type="caution">
    <text evidence="4">The sequence shown here is derived from an EMBL/GenBank/DDBJ whole genome shotgun (WGS) entry which is preliminary data.</text>
</comment>
<feature type="domain" description="BON" evidence="3">
    <location>
        <begin position="55"/>
        <end position="122"/>
    </location>
</feature>
<accession>A0A261U228</accession>
<gene>
    <name evidence="4" type="ORF">CAL25_03090</name>
</gene>
<dbReference type="PROSITE" id="PS51257">
    <property type="entry name" value="PROKAR_LIPOPROTEIN"/>
    <property type="match status" value="1"/>
</dbReference>